<dbReference type="WBParaSite" id="Csp11.Scaffold626.g6408.t1">
    <property type="protein sequence ID" value="Csp11.Scaffold626.g6408.t1"/>
    <property type="gene ID" value="Csp11.Scaffold626.g6408"/>
</dbReference>
<feature type="compositionally biased region" description="Basic and acidic residues" evidence="1">
    <location>
        <begin position="79"/>
        <end position="101"/>
    </location>
</feature>
<protein>
    <submittedName>
        <fullName evidence="3">Peptidase S1 domain-containing protein</fullName>
    </submittedName>
</protein>
<reference evidence="3" key="1">
    <citation type="submission" date="2016-11" db="UniProtKB">
        <authorList>
            <consortium name="WormBaseParasite"/>
        </authorList>
    </citation>
    <scope>IDENTIFICATION</scope>
</reference>
<feature type="region of interest" description="Disordered" evidence="1">
    <location>
        <begin position="79"/>
        <end position="103"/>
    </location>
</feature>
<evidence type="ECO:0000313" key="2">
    <source>
        <dbReference type="Proteomes" id="UP000095282"/>
    </source>
</evidence>
<evidence type="ECO:0000313" key="3">
    <source>
        <dbReference type="WBParaSite" id="Csp11.Scaffold626.g6408.t1"/>
    </source>
</evidence>
<name>A0A1I7TJ16_9PELO</name>
<dbReference type="Proteomes" id="UP000095282">
    <property type="component" value="Unplaced"/>
</dbReference>
<dbReference type="eggNOG" id="ENOG502TF91">
    <property type="taxonomic scope" value="Eukaryota"/>
</dbReference>
<evidence type="ECO:0000256" key="1">
    <source>
        <dbReference type="SAM" id="MobiDB-lite"/>
    </source>
</evidence>
<dbReference type="AlphaFoldDB" id="A0A1I7TJ16"/>
<organism evidence="2 3">
    <name type="scientific">Caenorhabditis tropicalis</name>
    <dbReference type="NCBI Taxonomy" id="1561998"/>
    <lineage>
        <taxon>Eukaryota</taxon>
        <taxon>Metazoa</taxon>
        <taxon>Ecdysozoa</taxon>
        <taxon>Nematoda</taxon>
        <taxon>Chromadorea</taxon>
        <taxon>Rhabditida</taxon>
        <taxon>Rhabditina</taxon>
        <taxon>Rhabditomorpha</taxon>
        <taxon>Rhabditoidea</taxon>
        <taxon>Rhabditidae</taxon>
        <taxon>Peloderinae</taxon>
        <taxon>Caenorhabditis</taxon>
    </lineage>
</organism>
<feature type="region of interest" description="Disordered" evidence="1">
    <location>
        <begin position="294"/>
        <end position="318"/>
    </location>
</feature>
<keyword evidence="2" id="KW-1185">Reference proteome</keyword>
<sequence length="318" mass="35885">MDLFIIVRGGDRTELVRVEDGTVNEDTLRGAFQLKQEVPIGLFKSKVALKRRRQGNDFVFELKTEWFSAEFEIKWEEESPSRSFEPNEKDAPPSKKQKTEPELEEFPVNADLAASLSRYAYYYEKIDNCKRNVIPLGPRFAVIHWSNEIKSIEKVKIDNFFELVYLKSKGANLCDDKLVGMDSRLPKEGMQYFMMGFSIAPDKTSYHSLSTGTILCQDPAEDFYMGSSCSFEGGGSCWDKNGKLIGMLGDVGRLQEMLDDRAKPLSPPAGARCVIFSALVLFLAARELLAPDSISDDSFDADENKDSDDDDEDVDQNK</sequence>
<accession>A0A1I7TJ16</accession>
<proteinExistence type="predicted"/>